<dbReference type="EMBL" id="JAERUA010000018">
    <property type="protein sequence ID" value="KAI1887685.1"/>
    <property type="molecule type" value="Genomic_DNA"/>
</dbReference>
<gene>
    <name evidence="1" type="ORF">AGOR_G00192860</name>
</gene>
<reference evidence="1" key="1">
    <citation type="submission" date="2021-01" db="EMBL/GenBank/DDBJ databases">
        <authorList>
            <person name="Zahm M."/>
            <person name="Roques C."/>
            <person name="Cabau C."/>
            <person name="Klopp C."/>
            <person name="Donnadieu C."/>
            <person name="Jouanno E."/>
            <person name="Lampietro C."/>
            <person name="Louis A."/>
            <person name="Herpin A."/>
            <person name="Echchiki A."/>
            <person name="Berthelot C."/>
            <person name="Parey E."/>
            <person name="Roest-Crollius H."/>
            <person name="Braasch I."/>
            <person name="Postlethwait J."/>
            <person name="Bobe J."/>
            <person name="Montfort J."/>
            <person name="Bouchez O."/>
            <person name="Begum T."/>
            <person name="Mejri S."/>
            <person name="Adams A."/>
            <person name="Chen W.-J."/>
            <person name="Guiguen Y."/>
        </authorList>
    </citation>
    <scope>NUCLEOTIDE SEQUENCE</scope>
    <source>
        <tissue evidence="1">Blood</tissue>
    </source>
</reference>
<sequence>MSAVHSTIYVGQHQSIGLLPVQLSPLESLLPTKSTGCVWAWHSGLPLRFGDCFSSSTVKMCMSIKCGMDLNNSMWQDKDTGAMR</sequence>
<proteinExistence type="predicted"/>
<accession>A0A8T3CYI0</accession>
<dbReference type="Proteomes" id="UP000829720">
    <property type="component" value="Unassembled WGS sequence"/>
</dbReference>
<dbReference type="AlphaFoldDB" id="A0A8T3CYI0"/>
<dbReference type="OrthoDB" id="8642459at2759"/>
<keyword evidence="2" id="KW-1185">Reference proteome</keyword>
<evidence type="ECO:0000313" key="2">
    <source>
        <dbReference type="Proteomes" id="UP000829720"/>
    </source>
</evidence>
<protein>
    <submittedName>
        <fullName evidence="1">Uncharacterized protein</fullName>
    </submittedName>
</protein>
<evidence type="ECO:0000313" key="1">
    <source>
        <dbReference type="EMBL" id="KAI1887685.1"/>
    </source>
</evidence>
<comment type="caution">
    <text evidence="1">The sequence shown here is derived from an EMBL/GenBank/DDBJ whole genome shotgun (WGS) entry which is preliminary data.</text>
</comment>
<name>A0A8T3CYI0_9TELE</name>
<organism evidence="1 2">
    <name type="scientific">Albula goreensis</name>
    <dbReference type="NCBI Taxonomy" id="1534307"/>
    <lineage>
        <taxon>Eukaryota</taxon>
        <taxon>Metazoa</taxon>
        <taxon>Chordata</taxon>
        <taxon>Craniata</taxon>
        <taxon>Vertebrata</taxon>
        <taxon>Euteleostomi</taxon>
        <taxon>Actinopterygii</taxon>
        <taxon>Neopterygii</taxon>
        <taxon>Teleostei</taxon>
        <taxon>Albuliformes</taxon>
        <taxon>Albulidae</taxon>
        <taxon>Albula</taxon>
    </lineage>
</organism>